<dbReference type="Proteomes" id="UP001159427">
    <property type="component" value="Unassembled WGS sequence"/>
</dbReference>
<organism evidence="4 5">
    <name type="scientific">Porites evermanni</name>
    <dbReference type="NCBI Taxonomy" id="104178"/>
    <lineage>
        <taxon>Eukaryota</taxon>
        <taxon>Metazoa</taxon>
        <taxon>Cnidaria</taxon>
        <taxon>Anthozoa</taxon>
        <taxon>Hexacorallia</taxon>
        <taxon>Scleractinia</taxon>
        <taxon>Fungiina</taxon>
        <taxon>Poritidae</taxon>
        <taxon>Porites</taxon>
    </lineage>
</organism>
<accession>A0ABN8M6J8</accession>
<dbReference type="Gene3D" id="3.40.720.10">
    <property type="entry name" value="Alkaline Phosphatase, subunit A"/>
    <property type="match status" value="2"/>
</dbReference>
<evidence type="ECO:0000256" key="3">
    <source>
        <dbReference type="SAM" id="MobiDB-lite"/>
    </source>
</evidence>
<dbReference type="EC" id="3.1.3.1" evidence="1"/>
<dbReference type="InterPro" id="IPR017850">
    <property type="entry name" value="Alkaline_phosphatase_core_sf"/>
</dbReference>
<name>A0ABN8M6J8_9CNID</name>
<keyword evidence="2" id="KW-0597">Phosphoprotein</keyword>
<sequence length="378" mass="41701">MSTGIVTTTRVTHATPACSYAHSANRGWESDANINKSVGDDGSKCKDIALQLVEYPYGDGIEVVFAGGRRKLMHKNQTDPEYPDKKGERLDGRDLIKEWVNKHQNSKYVWNKTEFEKINVEEVDHVLGTKHFMRNKGGEGRGGSPAPPRDPPLPLTLRLNSLPPSPRLRWLSLLWDLASHPGRLNIERTISLLTAPEIIKKSYETLITVTADHSHVFTIGGYPKRGNPVFGIIQEVDNTLTVDTENRTYTTLGYADGPGGLNGSRQDLRNIDTADKDFLQQATVLLAESESHGSEDVGVFADGPGAYLFHGVVEQQYVFHVMDYALCLSESKQKSCEKHVNRGGKPNSKSGSLSLSVPSLYSLLLISISYAVLRALEA</sequence>
<gene>
    <name evidence="4" type="ORF">PEVE_00020580</name>
</gene>
<evidence type="ECO:0000256" key="2">
    <source>
        <dbReference type="ARBA" id="ARBA00022553"/>
    </source>
</evidence>
<dbReference type="InterPro" id="IPR001952">
    <property type="entry name" value="Alkaline_phosphatase"/>
</dbReference>
<dbReference type="SMART" id="SM00098">
    <property type="entry name" value="alkPPc"/>
    <property type="match status" value="1"/>
</dbReference>
<dbReference type="PANTHER" id="PTHR11596">
    <property type="entry name" value="ALKALINE PHOSPHATASE"/>
    <property type="match status" value="1"/>
</dbReference>
<evidence type="ECO:0000256" key="1">
    <source>
        <dbReference type="ARBA" id="ARBA00012647"/>
    </source>
</evidence>
<dbReference type="EMBL" id="CALNXI010000276">
    <property type="protein sequence ID" value="CAH3023820.1"/>
    <property type="molecule type" value="Genomic_DNA"/>
</dbReference>
<evidence type="ECO:0000313" key="4">
    <source>
        <dbReference type="EMBL" id="CAH3023820.1"/>
    </source>
</evidence>
<feature type="region of interest" description="Disordered" evidence="3">
    <location>
        <begin position="132"/>
        <end position="153"/>
    </location>
</feature>
<evidence type="ECO:0000313" key="5">
    <source>
        <dbReference type="Proteomes" id="UP001159427"/>
    </source>
</evidence>
<keyword evidence="5" id="KW-1185">Reference proteome</keyword>
<dbReference type="PANTHER" id="PTHR11596:SF5">
    <property type="entry name" value="ALKALINE PHOSPHATASE"/>
    <property type="match status" value="1"/>
</dbReference>
<dbReference type="Pfam" id="PF00245">
    <property type="entry name" value="Alk_phosphatase"/>
    <property type="match status" value="2"/>
</dbReference>
<proteinExistence type="predicted"/>
<protein>
    <recommendedName>
        <fullName evidence="1">alkaline phosphatase</fullName>
        <ecNumber evidence="1">3.1.3.1</ecNumber>
    </recommendedName>
</protein>
<dbReference type="SUPFAM" id="SSF53649">
    <property type="entry name" value="Alkaline phosphatase-like"/>
    <property type="match status" value="1"/>
</dbReference>
<reference evidence="4 5" key="1">
    <citation type="submission" date="2022-05" db="EMBL/GenBank/DDBJ databases">
        <authorList>
            <consortium name="Genoscope - CEA"/>
            <person name="William W."/>
        </authorList>
    </citation>
    <scope>NUCLEOTIDE SEQUENCE [LARGE SCALE GENOMIC DNA]</scope>
</reference>
<comment type="caution">
    <text evidence="4">The sequence shown here is derived from an EMBL/GenBank/DDBJ whole genome shotgun (WGS) entry which is preliminary data.</text>
</comment>